<sequence length="47" mass="5506">FNENSFEKTEKNVRRLIVLSESMSGILELQLGDFLLDLITFYNYFGT</sequence>
<comment type="caution">
    <text evidence="1">The sequence shown here is derived from an EMBL/GenBank/DDBJ whole genome shotgun (WGS) entry which is preliminary data.</text>
</comment>
<reference evidence="1" key="1">
    <citation type="journal article" date="2014" name="Front. Microbiol.">
        <title>High frequency of phylogenetically diverse reductive dehalogenase-homologous genes in deep subseafloor sedimentary metagenomes.</title>
        <authorList>
            <person name="Kawai M."/>
            <person name="Futagami T."/>
            <person name="Toyoda A."/>
            <person name="Takaki Y."/>
            <person name="Nishi S."/>
            <person name="Hori S."/>
            <person name="Arai W."/>
            <person name="Tsubouchi T."/>
            <person name="Morono Y."/>
            <person name="Uchiyama I."/>
            <person name="Ito T."/>
            <person name="Fujiyama A."/>
            <person name="Inagaki F."/>
            <person name="Takami H."/>
        </authorList>
    </citation>
    <scope>NUCLEOTIDE SEQUENCE</scope>
    <source>
        <strain evidence="1">Expedition CK06-06</strain>
    </source>
</reference>
<feature type="non-terminal residue" evidence="1">
    <location>
        <position position="1"/>
    </location>
</feature>
<proteinExistence type="predicted"/>
<organism evidence="1">
    <name type="scientific">marine sediment metagenome</name>
    <dbReference type="NCBI Taxonomy" id="412755"/>
    <lineage>
        <taxon>unclassified sequences</taxon>
        <taxon>metagenomes</taxon>
        <taxon>ecological metagenomes</taxon>
    </lineage>
</organism>
<dbReference type="EMBL" id="BARU01037864">
    <property type="protein sequence ID" value="GAH78381.1"/>
    <property type="molecule type" value="Genomic_DNA"/>
</dbReference>
<protein>
    <submittedName>
        <fullName evidence="1">Uncharacterized protein</fullName>
    </submittedName>
</protein>
<evidence type="ECO:0000313" key="1">
    <source>
        <dbReference type="EMBL" id="GAH78381.1"/>
    </source>
</evidence>
<accession>X1I7K0</accession>
<dbReference type="AlphaFoldDB" id="X1I7K0"/>
<name>X1I7K0_9ZZZZ</name>
<gene>
    <name evidence="1" type="ORF">S03H2_58930</name>
</gene>